<proteinExistence type="predicted"/>
<feature type="non-terminal residue" evidence="1">
    <location>
        <position position="1"/>
    </location>
</feature>
<protein>
    <submittedName>
        <fullName evidence="1">Uncharacterized protein</fullName>
    </submittedName>
</protein>
<feature type="non-terminal residue" evidence="1">
    <location>
        <position position="269"/>
    </location>
</feature>
<organism evidence="1">
    <name type="scientific">marine sediment metagenome</name>
    <dbReference type="NCBI Taxonomy" id="412755"/>
    <lineage>
        <taxon>unclassified sequences</taxon>
        <taxon>metagenomes</taxon>
        <taxon>ecological metagenomes</taxon>
    </lineage>
</organism>
<dbReference type="AlphaFoldDB" id="X0UG99"/>
<dbReference type="EMBL" id="BARS01024158">
    <property type="protein sequence ID" value="GAG04600.1"/>
    <property type="molecule type" value="Genomic_DNA"/>
</dbReference>
<name>X0UG99_9ZZZZ</name>
<gene>
    <name evidence="1" type="ORF">S01H1_38376</name>
</gene>
<accession>X0UG99</accession>
<evidence type="ECO:0000313" key="1">
    <source>
        <dbReference type="EMBL" id="GAG04600.1"/>
    </source>
</evidence>
<reference evidence="1" key="1">
    <citation type="journal article" date="2014" name="Front. Microbiol.">
        <title>High frequency of phylogenetically diverse reductive dehalogenase-homologous genes in deep subseafloor sedimentary metagenomes.</title>
        <authorList>
            <person name="Kawai M."/>
            <person name="Futagami T."/>
            <person name="Toyoda A."/>
            <person name="Takaki Y."/>
            <person name="Nishi S."/>
            <person name="Hori S."/>
            <person name="Arai W."/>
            <person name="Tsubouchi T."/>
            <person name="Morono Y."/>
            <person name="Uchiyama I."/>
            <person name="Ito T."/>
            <person name="Fujiyama A."/>
            <person name="Inagaki F."/>
            <person name="Takami H."/>
        </authorList>
    </citation>
    <scope>NUCLEOTIDE SEQUENCE</scope>
    <source>
        <strain evidence="1">Expedition CK06-06</strain>
    </source>
</reference>
<comment type="caution">
    <text evidence="1">The sequence shown here is derived from an EMBL/GenBank/DDBJ whole genome shotgun (WGS) entry which is preliminary data.</text>
</comment>
<sequence>DEVLKPECMGYLLEHLMDHRVEAARQFAESLVQLAVPLSEKERARATVAARVLMTHAEDVGWKVVWPAIQRSPDFGKEVLLSVAHKSTQSRQSIGDRLTEKQLADLYIWLAKQFPHSEDNTKDGVRWMKPRDSVAELRDFLLVHLRQRGTPQACSCIRHIAQEFPESSWLKWTLIEAQNITRQRTWMPPQPSDILEIACNQEARLVQNEEHLLKILIESLKCLEAKLQGETPAAIDLWNKTGSNEYTPKDENNLSDYIKRHLDDDLMER</sequence>